<dbReference type="RefSeq" id="WP_051911149.1">
    <property type="nucleotide sequence ID" value="NZ_JGYG01000006.1"/>
</dbReference>
<evidence type="ECO:0000313" key="8">
    <source>
        <dbReference type="Proteomes" id="UP000028826"/>
    </source>
</evidence>
<dbReference type="GO" id="GO:0009055">
    <property type="term" value="F:electron transfer activity"/>
    <property type="evidence" value="ECO:0007669"/>
    <property type="project" value="InterPro"/>
</dbReference>
<proteinExistence type="predicted"/>
<keyword evidence="3 4" id="KW-0408">Iron</keyword>
<organism evidence="7 8">
    <name type="scientific">Haematobacter massiliensis</name>
    <dbReference type="NCBI Taxonomy" id="195105"/>
    <lineage>
        <taxon>Bacteria</taxon>
        <taxon>Pseudomonadati</taxon>
        <taxon>Pseudomonadota</taxon>
        <taxon>Alphaproteobacteria</taxon>
        <taxon>Rhodobacterales</taxon>
        <taxon>Paracoccaceae</taxon>
        <taxon>Haematobacter</taxon>
    </lineage>
</organism>
<dbReference type="EMBL" id="JGYG01000006">
    <property type="protein sequence ID" value="KFI29366.1"/>
    <property type="molecule type" value="Genomic_DNA"/>
</dbReference>
<dbReference type="Gene3D" id="1.10.760.10">
    <property type="entry name" value="Cytochrome c-like domain"/>
    <property type="match status" value="1"/>
</dbReference>
<dbReference type="AlphaFoldDB" id="A0A086Y516"/>
<evidence type="ECO:0000313" key="7">
    <source>
        <dbReference type="EMBL" id="KFI29366.1"/>
    </source>
</evidence>
<dbReference type="GO" id="GO:0020037">
    <property type="term" value="F:heme binding"/>
    <property type="evidence" value="ECO:0007669"/>
    <property type="project" value="InterPro"/>
</dbReference>
<evidence type="ECO:0000256" key="5">
    <source>
        <dbReference type="SAM" id="SignalP"/>
    </source>
</evidence>
<sequence length="153" mass="16195">MWTALRRIMLAAILATPALGAAAEDAAGERSAHVNYILRCAGCHTMTGEGTVIGGVPTFLDSISALAADDRGRSYIAHVPGINSADLSPAGIAAVLNYVVKEWGDPMTDVPAFTAEEIARRHAEPMRDIVAARREIVDRLAADGKSTAPYPWP</sequence>
<dbReference type="Proteomes" id="UP000028826">
    <property type="component" value="Unassembled WGS sequence"/>
</dbReference>
<dbReference type="InterPro" id="IPR009056">
    <property type="entry name" value="Cyt_c-like_dom"/>
</dbReference>
<dbReference type="SUPFAM" id="SSF46626">
    <property type="entry name" value="Cytochrome c"/>
    <property type="match status" value="1"/>
</dbReference>
<keyword evidence="2 4" id="KW-0479">Metal-binding</keyword>
<evidence type="ECO:0000256" key="1">
    <source>
        <dbReference type="ARBA" id="ARBA00022617"/>
    </source>
</evidence>
<dbReference type="InterPro" id="IPR036909">
    <property type="entry name" value="Cyt_c-like_dom_sf"/>
</dbReference>
<keyword evidence="1 4" id="KW-0349">Heme</keyword>
<dbReference type="GO" id="GO:0046872">
    <property type="term" value="F:metal ion binding"/>
    <property type="evidence" value="ECO:0007669"/>
    <property type="project" value="UniProtKB-KW"/>
</dbReference>
<evidence type="ECO:0000256" key="2">
    <source>
        <dbReference type="ARBA" id="ARBA00022723"/>
    </source>
</evidence>
<dbReference type="eggNOG" id="COG2010">
    <property type="taxonomic scope" value="Bacteria"/>
</dbReference>
<protein>
    <submittedName>
        <fullName evidence="7">Cytochrome C</fullName>
    </submittedName>
</protein>
<feature type="domain" description="Cytochrome c" evidence="6">
    <location>
        <begin position="23"/>
        <end position="103"/>
    </location>
</feature>
<evidence type="ECO:0000259" key="6">
    <source>
        <dbReference type="PROSITE" id="PS51007"/>
    </source>
</evidence>
<feature type="chain" id="PRO_5001817434" evidence="5">
    <location>
        <begin position="24"/>
        <end position="153"/>
    </location>
</feature>
<gene>
    <name evidence="7" type="ORF">CN97_17035</name>
</gene>
<dbReference type="PROSITE" id="PS51007">
    <property type="entry name" value="CYTC"/>
    <property type="match status" value="1"/>
</dbReference>
<evidence type="ECO:0000256" key="3">
    <source>
        <dbReference type="ARBA" id="ARBA00023004"/>
    </source>
</evidence>
<dbReference type="STRING" id="195105.CN97_17035"/>
<comment type="caution">
    <text evidence="7">The sequence shown here is derived from an EMBL/GenBank/DDBJ whole genome shotgun (WGS) entry which is preliminary data.</text>
</comment>
<feature type="signal peptide" evidence="5">
    <location>
        <begin position="1"/>
        <end position="23"/>
    </location>
</feature>
<name>A0A086Y516_9RHOB</name>
<evidence type="ECO:0000256" key="4">
    <source>
        <dbReference type="PROSITE-ProRule" id="PRU00433"/>
    </source>
</evidence>
<keyword evidence="5" id="KW-0732">Signal</keyword>
<keyword evidence="8" id="KW-1185">Reference proteome</keyword>
<reference evidence="7 8" key="1">
    <citation type="submission" date="2014-03" db="EMBL/GenBank/DDBJ databases">
        <title>Genome of Haematobacter massiliensis CCUG 47968.</title>
        <authorList>
            <person name="Wang D."/>
            <person name="Wang G."/>
        </authorList>
    </citation>
    <scope>NUCLEOTIDE SEQUENCE [LARGE SCALE GENOMIC DNA]</scope>
    <source>
        <strain evidence="7 8">CCUG 47968</strain>
    </source>
</reference>
<accession>A0A086Y516</accession>